<evidence type="ECO:0000313" key="3">
    <source>
        <dbReference type="EMBL" id="KAK9731644.1"/>
    </source>
</evidence>
<feature type="transmembrane region" description="Helical" evidence="2">
    <location>
        <begin position="31"/>
        <end position="51"/>
    </location>
</feature>
<evidence type="ECO:0000256" key="1">
    <source>
        <dbReference type="SAM" id="MobiDB-lite"/>
    </source>
</evidence>
<protein>
    <submittedName>
        <fullName evidence="3">Uncharacterized protein</fullName>
    </submittedName>
</protein>
<keyword evidence="2" id="KW-0812">Transmembrane</keyword>
<feature type="region of interest" description="Disordered" evidence="1">
    <location>
        <begin position="989"/>
        <end position="1015"/>
    </location>
</feature>
<gene>
    <name evidence="3" type="ORF">QE152_g13447</name>
</gene>
<dbReference type="PANTHER" id="PTHR33480:SF1">
    <property type="entry name" value="TYR RECOMBINASE DOMAIN-CONTAINING PROTEIN"/>
    <property type="match status" value="1"/>
</dbReference>
<evidence type="ECO:0000256" key="2">
    <source>
        <dbReference type="SAM" id="Phobius"/>
    </source>
</evidence>
<dbReference type="AlphaFoldDB" id="A0AAW1LCK5"/>
<proteinExistence type="predicted"/>
<name>A0AAW1LCK5_POPJA</name>
<feature type="compositionally biased region" description="Acidic residues" evidence="1">
    <location>
        <begin position="362"/>
        <end position="374"/>
    </location>
</feature>
<dbReference type="PANTHER" id="PTHR33480">
    <property type="entry name" value="SET DOMAIN-CONTAINING PROTEIN-RELATED"/>
    <property type="match status" value="1"/>
</dbReference>
<keyword evidence="2" id="KW-0472">Membrane</keyword>
<feature type="compositionally biased region" description="Polar residues" evidence="1">
    <location>
        <begin position="989"/>
        <end position="1007"/>
    </location>
</feature>
<dbReference type="Proteomes" id="UP001458880">
    <property type="component" value="Unassembled WGS sequence"/>
</dbReference>
<comment type="caution">
    <text evidence="3">The sequence shown here is derived from an EMBL/GenBank/DDBJ whole genome shotgun (WGS) entry which is preliminary data.</text>
</comment>
<organism evidence="3 4">
    <name type="scientific">Popillia japonica</name>
    <name type="common">Japanese beetle</name>
    <dbReference type="NCBI Taxonomy" id="7064"/>
    <lineage>
        <taxon>Eukaryota</taxon>
        <taxon>Metazoa</taxon>
        <taxon>Ecdysozoa</taxon>
        <taxon>Arthropoda</taxon>
        <taxon>Hexapoda</taxon>
        <taxon>Insecta</taxon>
        <taxon>Pterygota</taxon>
        <taxon>Neoptera</taxon>
        <taxon>Endopterygota</taxon>
        <taxon>Coleoptera</taxon>
        <taxon>Polyphaga</taxon>
        <taxon>Scarabaeiformia</taxon>
        <taxon>Scarabaeidae</taxon>
        <taxon>Rutelinae</taxon>
        <taxon>Popillia</taxon>
    </lineage>
</organism>
<feature type="region of interest" description="Disordered" evidence="1">
    <location>
        <begin position="418"/>
        <end position="437"/>
    </location>
</feature>
<keyword evidence="2" id="KW-1133">Transmembrane helix</keyword>
<feature type="region of interest" description="Disordered" evidence="1">
    <location>
        <begin position="362"/>
        <end position="403"/>
    </location>
</feature>
<evidence type="ECO:0000313" key="4">
    <source>
        <dbReference type="Proteomes" id="UP001458880"/>
    </source>
</evidence>
<feature type="compositionally biased region" description="Low complexity" evidence="1">
    <location>
        <begin position="383"/>
        <end position="402"/>
    </location>
</feature>
<keyword evidence="4" id="KW-1185">Reference proteome</keyword>
<sequence>MKLQEFKTIEEQDNELLNKTENSIKSRRKRIAWLPILLIGALVSLAALAVANRADIEIAKNNVAILSKNQEVILTQVNKLSTNLNNLKYNQDKVIILVNNITAKLNDIIDDYNCHKMTTAEKMKFINTWSTITPNSFIRALNGALDNKLNIDILPGEYLQKIIQFYPDFANTIYANDPFLLYKSATTRLISLDRKNLILDILISVPRIMSTPFGKIYNQVSCHWKDEGRIMHLKQDGASAILNKDNIWYETIGCNTKDMITLCDVRLMKPYIHGCFSSNSTWNMTTCPVEMTNIEYKNEVLQTEAGVVVCNPGEKVTKFKRDSFGVLTTSIDTIKTPKFYTSYDADSLLVDINHYSLNSDVVDDSDEEVAETSESEYQPTECSSKSTSQRNSSDTSSYSRPSNEIPIIPQVFYQDNEASSSSTHNNTISKYQPQSNRQRIRRKHTCLFCDQSVGNFARHLERQHGDELAVQEFLSMDKKSLNRKKIIDKLRREGDFCTSSVVPVMNANKERTEYIPCKFCRGYYAPKSLRRHAKKCYFNPDPSKRFNAHVEGQTLTSGHFGPTDILRTSGLLNMMRADNVSLAAKTDAIICEVGRRYIRSHKEKHLLLVAKRNMRRLARLLLSVRKITQNNSLKLIDILTPVKFKALIKATHDIAEYDEKERTFKSPSLALQMGTIIKSAINTAYSLEIQKTGDSRSKNLENLKALTSLIETDWAYEISTEDGQNLQKFEEYLKKIILKTKSKLVDDSSDLKSFRELQEAIFCAILIFNKRRVGELQRMPLSAYMKNINTLPPSSEFEKALTEAEKILLKSLKRIVIRGKRGRGVPVLLEPKIVESIDFAIMLRPNFNLHNNTYLFGIPDTENPITGNAVMRKHAKLALGDVNKATLLTSTRLRKQLATVIQILNMNKGELEQLATFMGHTEKTHSEFYRLPDDVYQTAKVSKLLLLAKNTSIDQYKGQSLANININANMPEENDDSDNDYVDMEEETGTTVPSTEAINEQNNNGQRTGIKKGPKRTLVAWSTEQKKLKEEYFRKHISRNKAPKKDEVMSLIAKHPDVFHNKSWRVIKVYVHNKSKKKH</sequence>
<accession>A0AAW1LCK5</accession>
<dbReference type="EMBL" id="JASPKY010000129">
    <property type="protein sequence ID" value="KAK9731644.1"/>
    <property type="molecule type" value="Genomic_DNA"/>
</dbReference>
<reference evidence="3 4" key="1">
    <citation type="journal article" date="2024" name="BMC Genomics">
        <title>De novo assembly and annotation of Popillia japonica's genome with initial clues to its potential as an invasive pest.</title>
        <authorList>
            <person name="Cucini C."/>
            <person name="Boschi S."/>
            <person name="Funari R."/>
            <person name="Cardaioli E."/>
            <person name="Iannotti N."/>
            <person name="Marturano G."/>
            <person name="Paoli F."/>
            <person name="Bruttini M."/>
            <person name="Carapelli A."/>
            <person name="Frati F."/>
            <person name="Nardi F."/>
        </authorList>
    </citation>
    <scope>NUCLEOTIDE SEQUENCE [LARGE SCALE GENOMIC DNA]</scope>
    <source>
        <strain evidence="3">DMR45628</strain>
    </source>
</reference>